<sequence>MVISQYTLLYTLCYHLLIRSQLNFIATLNNEVIKPADKREAAVLQIDRGCTDLKSVKYKSCNLIKFWCMTFLLGVTPTPTYSYQLTKRSKLIEKGEAREKGDLHRRNLWGDALVINFQYNLQFQNIQFVISYEHRYIKILKMCYFEQSTIFPFNHQIQFSLRTQRRGKYYITSN</sequence>
<gene>
    <name evidence="2" type="ORF">HINF_LOCUS10234</name>
    <name evidence="1" type="ORF">HINF_LOCUS64797</name>
</gene>
<evidence type="ECO:0000313" key="1">
    <source>
        <dbReference type="EMBL" id="CAI9977152.1"/>
    </source>
</evidence>
<accession>A0AA86RIG0</accession>
<name>A0AA86RIG0_9EUKA</name>
<protein>
    <submittedName>
        <fullName evidence="2">Hypothetical_protein</fullName>
    </submittedName>
</protein>
<dbReference type="Proteomes" id="UP001642409">
    <property type="component" value="Unassembled WGS sequence"/>
</dbReference>
<dbReference type="AlphaFoldDB" id="A0AA86RIG0"/>
<reference evidence="2 3" key="2">
    <citation type="submission" date="2024-07" db="EMBL/GenBank/DDBJ databases">
        <authorList>
            <person name="Akdeniz Z."/>
        </authorList>
    </citation>
    <scope>NUCLEOTIDE SEQUENCE [LARGE SCALE GENOMIC DNA]</scope>
</reference>
<organism evidence="1">
    <name type="scientific">Hexamita inflata</name>
    <dbReference type="NCBI Taxonomy" id="28002"/>
    <lineage>
        <taxon>Eukaryota</taxon>
        <taxon>Metamonada</taxon>
        <taxon>Diplomonadida</taxon>
        <taxon>Hexamitidae</taxon>
        <taxon>Hexamitinae</taxon>
        <taxon>Hexamita</taxon>
    </lineage>
</organism>
<dbReference type="EMBL" id="CATOUU010001177">
    <property type="protein sequence ID" value="CAI9977152.1"/>
    <property type="molecule type" value="Genomic_DNA"/>
</dbReference>
<evidence type="ECO:0000313" key="2">
    <source>
        <dbReference type="EMBL" id="CAL5988156.1"/>
    </source>
</evidence>
<proteinExistence type="predicted"/>
<reference evidence="1" key="1">
    <citation type="submission" date="2023-06" db="EMBL/GenBank/DDBJ databases">
        <authorList>
            <person name="Kurt Z."/>
        </authorList>
    </citation>
    <scope>NUCLEOTIDE SEQUENCE</scope>
</reference>
<dbReference type="EMBL" id="CAXDID020000022">
    <property type="protein sequence ID" value="CAL5988156.1"/>
    <property type="molecule type" value="Genomic_DNA"/>
</dbReference>
<evidence type="ECO:0000313" key="3">
    <source>
        <dbReference type="Proteomes" id="UP001642409"/>
    </source>
</evidence>
<keyword evidence="3" id="KW-1185">Reference proteome</keyword>
<comment type="caution">
    <text evidence="1">The sequence shown here is derived from an EMBL/GenBank/DDBJ whole genome shotgun (WGS) entry which is preliminary data.</text>
</comment>